<proteinExistence type="predicted"/>
<dbReference type="AlphaFoldDB" id="A0A644XFZ9"/>
<protein>
    <submittedName>
        <fullName evidence="1">Uncharacterized protein</fullName>
    </submittedName>
</protein>
<evidence type="ECO:0000313" key="1">
    <source>
        <dbReference type="EMBL" id="MPM15019.1"/>
    </source>
</evidence>
<sequence>MGKAMKPHRCGLKYLLAGVIAIALLCSACAPAQSVALAETPETTKVTLAPSQTLLQETAPVLSREEEIAALGFVDADEQDHDFSFYVFAFCVLQNGEKVVIPGWMSESSRGINDFRYIFGHKVMITFFYSGLYASLFENQTVVNQTLKIATHTVSIPNLDGVNIEYMSDLFEFPETCKKFGIDIIESEEYLRLFEYLAEDGMTYYTEKVVNAKDFVNFYITSLKKENRIDADFVNSTVRTRGVLALGQTPYTTPEPTPLPTPEAEKPFEEEAKLLGADYSGFDEIEISRYFAAIFTDQSGNKKIAWQYVSSPDMQTHYFVNAISYGDLFTFTGDYYGKSPSIDTYKEGKIVFSDALSGFELLDVEPLYELLALYIRNDIGFPETTESKEFFAFLRSKGPSGYADLQMSYTDFVKAYIAVTPKEYRLYSANLD</sequence>
<dbReference type="EMBL" id="VSSQ01002373">
    <property type="protein sequence ID" value="MPM15019.1"/>
    <property type="molecule type" value="Genomic_DNA"/>
</dbReference>
<gene>
    <name evidence="1" type="ORF">SDC9_61384</name>
</gene>
<organism evidence="1">
    <name type="scientific">bioreactor metagenome</name>
    <dbReference type="NCBI Taxonomy" id="1076179"/>
    <lineage>
        <taxon>unclassified sequences</taxon>
        <taxon>metagenomes</taxon>
        <taxon>ecological metagenomes</taxon>
    </lineage>
</organism>
<reference evidence="1" key="1">
    <citation type="submission" date="2019-08" db="EMBL/GenBank/DDBJ databases">
        <authorList>
            <person name="Kucharzyk K."/>
            <person name="Murdoch R.W."/>
            <person name="Higgins S."/>
            <person name="Loffler F."/>
        </authorList>
    </citation>
    <scope>NUCLEOTIDE SEQUENCE</scope>
</reference>
<name>A0A644XFZ9_9ZZZZ</name>
<comment type="caution">
    <text evidence="1">The sequence shown here is derived from an EMBL/GenBank/DDBJ whole genome shotgun (WGS) entry which is preliminary data.</text>
</comment>
<accession>A0A644XFZ9</accession>